<reference evidence="8" key="1">
    <citation type="journal article" date="2021" name="New Phytol.">
        <title>Evolutionary innovations through gain and loss of genes in the ectomycorrhizal Boletales.</title>
        <authorList>
            <person name="Wu G."/>
            <person name="Miyauchi S."/>
            <person name="Morin E."/>
            <person name="Kuo A."/>
            <person name="Drula E."/>
            <person name="Varga T."/>
            <person name="Kohler A."/>
            <person name="Feng B."/>
            <person name="Cao Y."/>
            <person name="Lipzen A."/>
            <person name="Daum C."/>
            <person name="Hundley H."/>
            <person name="Pangilinan J."/>
            <person name="Johnson J."/>
            <person name="Barry K."/>
            <person name="LaButti K."/>
            <person name="Ng V."/>
            <person name="Ahrendt S."/>
            <person name="Min B."/>
            <person name="Choi I.G."/>
            <person name="Park H."/>
            <person name="Plett J.M."/>
            <person name="Magnuson J."/>
            <person name="Spatafora J.W."/>
            <person name="Nagy L.G."/>
            <person name="Henrissat B."/>
            <person name="Grigoriev I.V."/>
            <person name="Yang Z.L."/>
            <person name="Xu J."/>
            <person name="Martin F.M."/>
        </authorList>
    </citation>
    <scope>NUCLEOTIDE SEQUENCE</scope>
    <source>
        <strain evidence="8">KKN 215</strain>
    </source>
</reference>
<dbReference type="InterPro" id="IPR014748">
    <property type="entry name" value="Enoyl-CoA_hydra_C"/>
</dbReference>
<dbReference type="CDD" id="cd06558">
    <property type="entry name" value="crotonase-like"/>
    <property type="match status" value="1"/>
</dbReference>
<keyword evidence="5" id="KW-0456">Lyase</keyword>
<dbReference type="PANTHER" id="PTHR11941">
    <property type="entry name" value="ENOYL-COA HYDRATASE-RELATED"/>
    <property type="match status" value="1"/>
</dbReference>
<dbReference type="EMBL" id="JAEVFJ010000010">
    <property type="protein sequence ID" value="KAH8102292.1"/>
    <property type="molecule type" value="Genomic_DNA"/>
</dbReference>
<evidence type="ECO:0000256" key="7">
    <source>
        <dbReference type="RuleBase" id="RU003707"/>
    </source>
</evidence>
<dbReference type="InterPro" id="IPR018376">
    <property type="entry name" value="Enoyl-CoA_hyd/isom_CS"/>
</dbReference>
<dbReference type="GO" id="GO:0005739">
    <property type="term" value="C:mitochondrion"/>
    <property type="evidence" value="ECO:0007669"/>
    <property type="project" value="TreeGrafter"/>
</dbReference>
<gene>
    <name evidence="8" type="ORF">BXZ70DRAFT_66883</name>
</gene>
<evidence type="ECO:0000313" key="9">
    <source>
        <dbReference type="Proteomes" id="UP000813824"/>
    </source>
</evidence>
<dbReference type="PROSITE" id="PS00166">
    <property type="entry name" value="ENOYL_COA_HYDRATASE"/>
    <property type="match status" value="1"/>
</dbReference>
<keyword evidence="3" id="KW-0276">Fatty acid metabolism</keyword>
<dbReference type="OrthoDB" id="2018133at2759"/>
<dbReference type="PANTHER" id="PTHR11941:SF54">
    <property type="entry name" value="ENOYL-COA HYDRATASE, MITOCHONDRIAL"/>
    <property type="match status" value="1"/>
</dbReference>
<keyword evidence="4" id="KW-0443">Lipid metabolism</keyword>
<evidence type="ECO:0000256" key="2">
    <source>
        <dbReference type="ARBA" id="ARBA00012076"/>
    </source>
</evidence>
<dbReference type="Gene3D" id="1.10.12.10">
    <property type="entry name" value="Lyase 2-enoyl-coa Hydratase, Chain A, domain 2"/>
    <property type="match status" value="1"/>
</dbReference>
<evidence type="ECO:0000256" key="6">
    <source>
        <dbReference type="ARBA" id="ARBA00073937"/>
    </source>
</evidence>
<dbReference type="Pfam" id="PF00378">
    <property type="entry name" value="ECH_1"/>
    <property type="match status" value="1"/>
</dbReference>
<keyword evidence="9" id="KW-1185">Reference proteome</keyword>
<organism evidence="8 9">
    <name type="scientific">Cristinia sonorae</name>
    <dbReference type="NCBI Taxonomy" id="1940300"/>
    <lineage>
        <taxon>Eukaryota</taxon>
        <taxon>Fungi</taxon>
        <taxon>Dikarya</taxon>
        <taxon>Basidiomycota</taxon>
        <taxon>Agaricomycotina</taxon>
        <taxon>Agaricomycetes</taxon>
        <taxon>Agaricomycetidae</taxon>
        <taxon>Agaricales</taxon>
        <taxon>Pleurotineae</taxon>
        <taxon>Stephanosporaceae</taxon>
        <taxon>Cristinia</taxon>
    </lineage>
</organism>
<dbReference type="FunFam" id="3.90.226.10:FF:000019">
    <property type="entry name" value="Enoyl-CoA hydratase, mitochondrial"/>
    <property type="match status" value="1"/>
</dbReference>
<dbReference type="InterPro" id="IPR029045">
    <property type="entry name" value="ClpP/crotonase-like_dom_sf"/>
</dbReference>
<proteinExistence type="inferred from homology"/>
<dbReference type="Gene3D" id="3.90.226.10">
    <property type="entry name" value="2-enoyl-CoA Hydratase, Chain A, domain 1"/>
    <property type="match status" value="1"/>
</dbReference>
<dbReference type="Proteomes" id="UP000813824">
    <property type="component" value="Unassembled WGS sequence"/>
</dbReference>
<evidence type="ECO:0000256" key="5">
    <source>
        <dbReference type="ARBA" id="ARBA00023239"/>
    </source>
</evidence>
<dbReference type="GO" id="GO:0006635">
    <property type="term" value="P:fatty acid beta-oxidation"/>
    <property type="evidence" value="ECO:0007669"/>
    <property type="project" value="TreeGrafter"/>
</dbReference>
<dbReference type="GO" id="GO:0004300">
    <property type="term" value="F:enoyl-CoA hydratase activity"/>
    <property type="evidence" value="ECO:0007669"/>
    <property type="project" value="UniProtKB-EC"/>
</dbReference>
<dbReference type="AlphaFoldDB" id="A0A8K0URL3"/>
<evidence type="ECO:0000313" key="8">
    <source>
        <dbReference type="EMBL" id="KAH8102292.1"/>
    </source>
</evidence>
<dbReference type="FunFam" id="1.10.12.10:FF:000001">
    <property type="entry name" value="Probable enoyl-CoA hydratase, mitochondrial"/>
    <property type="match status" value="1"/>
</dbReference>
<evidence type="ECO:0000256" key="3">
    <source>
        <dbReference type="ARBA" id="ARBA00022832"/>
    </source>
</evidence>
<accession>A0A8K0URL3</accession>
<evidence type="ECO:0000256" key="1">
    <source>
        <dbReference type="ARBA" id="ARBA00005254"/>
    </source>
</evidence>
<comment type="similarity">
    <text evidence="1 7">Belongs to the enoyl-CoA hydratase/isomerase family.</text>
</comment>
<sequence length="296" mass="31960">MSLRLTPSIRLTRFLRLAPSPSFKLYLRAMSSGNGNKVYENIIVSRPAEGVALITLNRPKALNALSSPLFKELNEATEELDKDDSVGALVLTGSDRAFAAGADIKEMKDKTFVDVYQNKFLEDWTKITGLRKPIIAAVSGYALGGGCELALMCDIILASPTAVFGQPEINLGVIPGGGGTQRLIHAIGKSRTMELTLTGRNFTAAEAEAWGVVSRVVPEGEGKVVEEAVKMASVIASKSKVAVQAGKEAVNAAYEMTLAEGLRFERRLFHGLFATQDQKEGMSAFAEKRKPTWNHS</sequence>
<name>A0A8K0URL3_9AGAR</name>
<dbReference type="InterPro" id="IPR001753">
    <property type="entry name" value="Enoyl-CoA_hydra/iso"/>
</dbReference>
<comment type="caution">
    <text evidence="8">The sequence shown here is derived from an EMBL/GenBank/DDBJ whole genome shotgun (WGS) entry which is preliminary data.</text>
</comment>
<evidence type="ECO:0000256" key="4">
    <source>
        <dbReference type="ARBA" id="ARBA00023098"/>
    </source>
</evidence>
<dbReference type="SUPFAM" id="SSF52096">
    <property type="entry name" value="ClpP/crotonase"/>
    <property type="match status" value="1"/>
</dbReference>
<dbReference type="EC" id="4.2.1.17" evidence="2"/>
<protein>
    <recommendedName>
        <fullName evidence="6">Probable enoyl-CoA hydratase, mitochondrial</fullName>
        <ecNumber evidence="2">4.2.1.17</ecNumber>
    </recommendedName>
</protein>